<evidence type="ECO:0000313" key="3">
    <source>
        <dbReference type="Proteomes" id="UP000008558"/>
    </source>
</evidence>
<dbReference type="eggNOG" id="COG3326">
    <property type="taxonomic scope" value="Bacteria"/>
</dbReference>
<protein>
    <submittedName>
        <fullName evidence="2">Integral membrane protein</fullName>
    </submittedName>
</protein>
<reference evidence="2 3" key="1">
    <citation type="journal article" date="2011" name="J. Bacteriol.">
        <title>Complete genome and proteome of Acholeplasma laidlawii.</title>
        <authorList>
            <person name="Lazarev V.N."/>
            <person name="Levitskii S.A."/>
            <person name="Basovskii Y.I."/>
            <person name="Chukin M.M."/>
            <person name="Akopian T.A."/>
            <person name="Vereshchagin V.V."/>
            <person name="Kostrjukova E.S."/>
            <person name="Kovaleva G.Y."/>
            <person name="Kazanov M.D."/>
            <person name="Malko D.B."/>
            <person name="Vitreschak A.G."/>
            <person name="Sernova N.V."/>
            <person name="Gelfand M.S."/>
            <person name="Demina I.A."/>
            <person name="Serebryakova M.V."/>
            <person name="Galyamina M.A."/>
            <person name="Vtyurin N.N."/>
            <person name="Rogov S.I."/>
            <person name="Alexeev D.G."/>
            <person name="Ladygina V.G."/>
            <person name="Govorun V.M."/>
        </authorList>
    </citation>
    <scope>NUCLEOTIDE SEQUENCE [LARGE SCALE GENOMIC DNA]</scope>
    <source>
        <strain evidence="2 3">PG-8A</strain>
    </source>
</reference>
<dbReference type="KEGG" id="acl:ACL_0523"/>
<keyword evidence="1" id="KW-0472">Membrane</keyword>
<proteinExistence type="predicted"/>
<keyword evidence="1" id="KW-0812">Transmembrane</keyword>
<dbReference type="Proteomes" id="UP000008558">
    <property type="component" value="Chromosome"/>
</dbReference>
<feature type="transmembrane region" description="Helical" evidence="1">
    <location>
        <begin position="6"/>
        <end position="24"/>
    </location>
</feature>
<dbReference type="PIRSF" id="PIRSF002599">
    <property type="entry name" value="Cold_shock_A"/>
    <property type="match status" value="1"/>
</dbReference>
<dbReference type="InterPro" id="IPR012156">
    <property type="entry name" value="Cold_shock_CspA"/>
</dbReference>
<keyword evidence="3" id="KW-1185">Reference proteome</keyword>
<accession>A9NFL1</accession>
<dbReference type="GeneID" id="41338702"/>
<dbReference type="GO" id="GO:0003676">
    <property type="term" value="F:nucleic acid binding"/>
    <property type="evidence" value="ECO:0007669"/>
    <property type="project" value="InterPro"/>
</dbReference>
<sequence length="97" mass="11657">MKPVFIYIYVVVWIFISLITYVAYLMDKERAKKGTWRIKEKHLLLLTVFMGSIGGLMGLYVVRHKTKHWYFVVINWLSFFLHLYLLYFIYSQVGIAN</sequence>
<feature type="transmembrane region" description="Helical" evidence="1">
    <location>
        <begin position="44"/>
        <end position="62"/>
    </location>
</feature>
<evidence type="ECO:0000313" key="2">
    <source>
        <dbReference type="EMBL" id="ABX81141.1"/>
    </source>
</evidence>
<dbReference type="InterPro" id="IPR010718">
    <property type="entry name" value="DUF1294"/>
</dbReference>
<gene>
    <name evidence="2" type="ordered locus">ACL_0523</name>
</gene>
<dbReference type="EMBL" id="CP000896">
    <property type="protein sequence ID" value="ABX81141.1"/>
    <property type="molecule type" value="Genomic_DNA"/>
</dbReference>
<dbReference type="RefSeq" id="WP_012242472.1">
    <property type="nucleotide sequence ID" value="NC_010163.1"/>
</dbReference>
<evidence type="ECO:0000256" key="1">
    <source>
        <dbReference type="SAM" id="Phobius"/>
    </source>
</evidence>
<dbReference type="Pfam" id="PF06961">
    <property type="entry name" value="DUF1294"/>
    <property type="match status" value="1"/>
</dbReference>
<dbReference type="AlphaFoldDB" id="A9NFL1"/>
<feature type="transmembrane region" description="Helical" evidence="1">
    <location>
        <begin position="68"/>
        <end position="90"/>
    </location>
</feature>
<organism evidence="2 3">
    <name type="scientific">Acholeplasma laidlawii (strain PG-8A)</name>
    <dbReference type="NCBI Taxonomy" id="441768"/>
    <lineage>
        <taxon>Bacteria</taxon>
        <taxon>Bacillati</taxon>
        <taxon>Mycoplasmatota</taxon>
        <taxon>Mollicutes</taxon>
        <taxon>Acholeplasmatales</taxon>
        <taxon>Acholeplasmataceae</taxon>
        <taxon>Acholeplasma</taxon>
    </lineage>
</organism>
<keyword evidence="1" id="KW-1133">Transmembrane helix</keyword>
<dbReference type="STRING" id="441768.ACL_0523"/>
<dbReference type="HOGENOM" id="CLU_091970_3_1_14"/>
<name>A9NFL1_ACHLI</name>